<feature type="chain" id="PRO_5012725431" description="DUF2202 domain-containing protein" evidence="1">
    <location>
        <begin position="25"/>
        <end position="245"/>
    </location>
</feature>
<dbReference type="Proteomes" id="UP000184164">
    <property type="component" value="Unassembled WGS sequence"/>
</dbReference>
<proteinExistence type="predicted"/>
<dbReference type="AlphaFoldDB" id="A0A1M5GC26"/>
<dbReference type="SUPFAM" id="SSF47240">
    <property type="entry name" value="Ferritin-like"/>
    <property type="match status" value="1"/>
</dbReference>
<dbReference type="RefSeq" id="WP_073003577.1">
    <property type="nucleotide sequence ID" value="NZ_FQUM01000019.1"/>
</dbReference>
<feature type="domain" description="DUF2202" evidence="2">
    <location>
        <begin position="64"/>
        <end position="221"/>
    </location>
</feature>
<evidence type="ECO:0000259" key="2">
    <source>
        <dbReference type="Pfam" id="PF09968"/>
    </source>
</evidence>
<dbReference type="PROSITE" id="PS51257">
    <property type="entry name" value="PROKAR_LIPOPROTEIN"/>
    <property type="match status" value="1"/>
</dbReference>
<feature type="signal peptide" evidence="1">
    <location>
        <begin position="1"/>
        <end position="24"/>
    </location>
</feature>
<evidence type="ECO:0000313" key="3">
    <source>
        <dbReference type="EMBL" id="SHG01293.1"/>
    </source>
</evidence>
<sequence>MKTKRFAILWMFAGISLLLSSCNGGTNNVDDAFEAAVETKSSGAAVATDECCCTFSGTLTEADIVGLMEMREEEKLARDVYLFFYEKYQIPVFRNISKAESTHMNAVLYLLNGYGLEDPALDAEGEFRNPLFSDLFLELTEQGSASLEEALKVGAYIEEYDIADLMKLIDETENEDIQRVYGNLLRGSTFHLKAFTGILAKMGEPYSPVIISEELFNEITSMEVNDENSGGSFTPGVCDGTGPNV</sequence>
<dbReference type="Pfam" id="PF09968">
    <property type="entry name" value="DUF2202"/>
    <property type="match status" value="1"/>
</dbReference>
<evidence type="ECO:0000313" key="4">
    <source>
        <dbReference type="Proteomes" id="UP000184164"/>
    </source>
</evidence>
<dbReference type="InterPro" id="IPR019243">
    <property type="entry name" value="DUF2202"/>
</dbReference>
<gene>
    <name evidence="3" type="ORF">SAMN05444274_1198</name>
</gene>
<keyword evidence="4" id="KW-1185">Reference proteome</keyword>
<accession>A0A1M5GC26</accession>
<dbReference type="Gene3D" id="1.20.1260.10">
    <property type="match status" value="1"/>
</dbReference>
<evidence type="ECO:0000256" key="1">
    <source>
        <dbReference type="SAM" id="SignalP"/>
    </source>
</evidence>
<name>A0A1M5GC26_9BACT</name>
<reference evidence="3 4" key="1">
    <citation type="submission" date="2016-11" db="EMBL/GenBank/DDBJ databases">
        <authorList>
            <person name="Jaros S."/>
            <person name="Januszkiewicz K."/>
            <person name="Wedrychowicz H."/>
        </authorList>
    </citation>
    <scope>NUCLEOTIDE SEQUENCE [LARGE SCALE GENOMIC DNA]</scope>
    <source>
        <strain evidence="3 4">DSM 26910</strain>
    </source>
</reference>
<protein>
    <recommendedName>
        <fullName evidence="2">DUF2202 domain-containing protein</fullName>
    </recommendedName>
</protein>
<dbReference type="InterPro" id="IPR012347">
    <property type="entry name" value="Ferritin-like"/>
</dbReference>
<keyword evidence="1" id="KW-0732">Signal</keyword>
<dbReference type="InterPro" id="IPR009078">
    <property type="entry name" value="Ferritin-like_SF"/>
</dbReference>
<organism evidence="3 4">
    <name type="scientific">Mariniphaga anaerophila</name>
    <dbReference type="NCBI Taxonomy" id="1484053"/>
    <lineage>
        <taxon>Bacteria</taxon>
        <taxon>Pseudomonadati</taxon>
        <taxon>Bacteroidota</taxon>
        <taxon>Bacteroidia</taxon>
        <taxon>Marinilabiliales</taxon>
        <taxon>Prolixibacteraceae</taxon>
        <taxon>Mariniphaga</taxon>
    </lineage>
</organism>
<dbReference type="CDD" id="cd01048">
    <property type="entry name" value="Ferritin_like_AB2"/>
    <property type="match status" value="1"/>
</dbReference>
<dbReference type="STRING" id="1484053.SAMN05444274_1198"/>
<dbReference type="EMBL" id="FQUM01000019">
    <property type="protein sequence ID" value="SHG01293.1"/>
    <property type="molecule type" value="Genomic_DNA"/>
</dbReference>